<sequence length="34" mass="3812">MIDVNSSKVIAVFDFDGTITTVDTLFDFIMDFHG</sequence>
<proteinExistence type="predicted"/>
<evidence type="ECO:0000313" key="1">
    <source>
        <dbReference type="EMBL" id="EGK04281.1"/>
    </source>
</evidence>
<name>F8WYE8_9BACT</name>
<accession>F8WYE8</accession>
<reference evidence="1 2" key="1">
    <citation type="submission" date="2011-04" db="EMBL/GenBank/DDBJ databases">
        <title>The Genome Sequence of Dysgonomonas mossii DSM 22836.</title>
        <authorList>
            <consortium name="The Broad Institute Genome Sequencing Platform"/>
            <person name="Earl A."/>
            <person name="Ward D."/>
            <person name="Feldgarden M."/>
            <person name="Gevers D."/>
            <person name="Pudlo N."/>
            <person name="Martens E."/>
            <person name="Allen-Vercoe E."/>
            <person name="Young S.K."/>
            <person name="Zeng Q."/>
            <person name="Gargeya S."/>
            <person name="Fitzgerald M."/>
            <person name="Haas B."/>
            <person name="Abouelleil A."/>
            <person name="Alvarado L."/>
            <person name="Arachchi H.M."/>
            <person name="Berlin A."/>
            <person name="Brown A."/>
            <person name="Chapman S.B."/>
            <person name="Chen Z."/>
            <person name="Dunbar C."/>
            <person name="Freedman E."/>
            <person name="Gearin G."/>
            <person name="Gellesch M."/>
            <person name="Goldberg J."/>
            <person name="Griggs A."/>
            <person name="Gujja S."/>
            <person name="Heiman D."/>
            <person name="Howarth C."/>
            <person name="Larson L."/>
            <person name="Lui A."/>
            <person name="MacDonald P.J.P."/>
            <person name="Mehta T."/>
            <person name="Montmayeur A."/>
            <person name="Murphy C."/>
            <person name="Neiman D."/>
            <person name="Pearson M."/>
            <person name="Priest M."/>
            <person name="Roberts A."/>
            <person name="Saif S."/>
            <person name="Shea T."/>
            <person name="Shenoy N."/>
            <person name="Sisk P."/>
            <person name="Stolte C."/>
            <person name="Sykes S."/>
            <person name="Yandava C."/>
            <person name="Wortman J."/>
            <person name="Nusbaum C."/>
            <person name="Birren B."/>
        </authorList>
    </citation>
    <scope>NUCLEOTIDE SEQUENCE [LARGE SCALE GENOMIC DNA]</scope>
    <source>
        <strain evidence="1 2">DSM 22836</strain>
    </source>
</reference>
<protein>
    <submittedName>
        <fullName evidence="1">Uncharacterized protein</fullName>
    </submittedName>
</protein>
<keyword evidence="2" id="KW-1185">Reference proteome</keyword>
<dbReference type="HOGENOM" id="CLU_3373480_0_0_10"/>
<organism evidence="1 2">
    <name type="scientific">Dysgonomonas mossii DSM 22836</name>
    <dbReference type="NCBI Taxonomy" id="742767"/>
    <lineage>
        <taxon>Bacteria</taxon>
        <taxon>Pseudomonadati</taxon>
        <taxon>Bacteroidota</taxon>
        <taxon>Bacteroidia</taxon>
        <taxon>Bacteroidales</taxon>
        <taxon>Dysgonomonadaceae</taxon>
        <taxon>Dysgonomonas</taxon>
    </lineage>
</organism>
<dbReference type="Proteomes" id="UP000006420">
    <property type="component" value="Unassembled WGS sequence"/>
</dbReference>
<dbReference type="AlphaFoldDB" id="F8WYE8"/>
<comment type="caution">
    <text evidence="1">The sequence shown here is derived from an EMBL/GenBank/DDBJ whole genome shotgun (WGS) entry which is preliminary data.</text>
</comment>
<evidence type="ECO:0000313" key="2">
    <source>
        <dbReference type="Proteomes" id="UP000006420"/>
    </source>
</evidence>
<gene>
    <name evidence="1" type="ORF">HMPREF9456_01309</name>
</gene>
<dbReference type="EMBL" id="ADLW01000004">
    <property type="protein sequence ID" value="EGK04281.1"/>
    <property type="molecule type" value="Genomic_DNA"/>
</dbReference>